<dbReference type="GO" id="GO:0003677">
    <property type="term" value="F:DNA binding"/>
    <property type="evidence" value="ECO:0007669"/>
    <property type="project" value="UniProtKB-KW"/>
</dbReference>
<dbReference type="STRING" id="317010.RU96_GL000488"/>
<evidence type="ECO:0000259" key="2">
    <source>
        <dbReference type="PROSITE" id="PS50943"/>
    </source>
</evidence>
<evidence type="ECO:0000313" key="3">
    <source>
        <dbReference type="EMBL" id="OJG14913.1"/>
    </source>
</evidence>
<name>A0A1L8R579_9ENTE</name>
<dbReference type="InterPro" id="IPR001387">
    <property type="entry name" value="Cro/C1-type_HTH"/>
</dbReference>
<gene>
    <name evidence="3" type="ORF">RU96_GL000488</name>
</gene>
<accession>A0A1L8R579</accession>
<sequence>MIENFGGNVARLRKEMGLSQTELAEKIGVQKQTISNIERGIRYPTFESLEKFATVFHATPIQLFGSPKEIAVSETTVILDRIDEYDQKVQNLFTLAKILNSHTVKEIDEVAEKLAFIERFFTPQIRLDEEGNPILDRHGKPEMKPVFFDNLPFEEIEKTAKDLAFIQEAQQNK</sequence>
<dbReference type="PANTHER" id="PTHR46558">
    <property type="entry name" value="TRACRIPTIONAL REGULATORY PROTEIN-RELATED-RELATED"/>
    <property type="match status" value="1"/>
</dbReference>
<evidence type="ECO:0000256" key="1">
    <source>
        <dbReference type="ARBA" id="ARBA00023125"/>
    </source>
</evidence>
<dbReference type="AlphaFoldDB" id="A0A1L8R579"/>
<dbReference type="CDD" id="cd00093">
    <property type="entry name" value="HTH_XRE"/>
    <property type="match status" value="1"/>
</dbReference>
<dbReference type="Gene3D" id="1.10.260.40">
    <property type="entry name" value="lambda repressor-like DNA-binding domains"/>
    <property type="match status" value="1"/>
</dbReference>
<dbReference type="InterPro" id="IPR010982">
    <property type="entry name" value="Lambda_DNA-bd_dom_sf"/>
</dbReference>
<dbReference type="Proteomes" id="UP000182835">
    <property type="component" value="Unassembled WGS sequence"/>
</dbReference>
<proteinExistence type="predicted"/>
<evidence type="ECO:0000313" key="4">
    <source>
        <dbReference type="Proteomes" id="UP000182835"/>
    </source>
</evidence>
<protein>
    <recommendedName>
        <fullName evidence="2">HTH cro/C1-type domain-containing protein</fullName>
    </recommendedName>
</protein>
<dbReference type="SMART" id="SM00530">
    <property type="entry name" value="HTH_XRE"/>
    <property type="match status" value="1"/>
</dbReference>
<reference evidence="3 4" key="1">
    <citation type="submission" date="2014-12" db="EMBL/GenBank/DDBJ databases">
        <title>Draft genome sequences of 29 type strains of Enterococci.</title>
        <authorList>
            <person name="Zhong Z."/>
            <person name="Sun Z."/>
            <person name="Liu W."/>
            <person name="Zhang W."/>
            <person name="Zhang H."/>
        </authorList>
    </citation>
    <scope>NUCLEOTIDE SEQUENCE [LARGE SCALE GENOMIC DNA]</scope>
    <source>
        <strain evidence="3 4">DSM 21207</strain>
    </source>
</reference>
<dbReference type="OrthoDB" id="2223110at2"/>
<keyword evidence="1" id="KW-0238">DNA-binding</keyword>
<comment type="caution">
    <text evidence="3">The sequence shown here is derived from an EMBL/GenBank/DDBJ whole genome shotgun (WGS) entry which is preliminary data.</text>
</comment>
<organism evidence="3 4">
    <name type="scientific">Enterococcus canintestini</name>
    <dbReference type="NCBI Taxonomy" id="317010"/>
    <lineage>
        <taxon>Bacteria</taxon>
        <taxon>Bacillati</taxon>
        <taxon>Bacillota</taxon>
        <taxon>Bacilli</taxon>
        <taxon>Lactobacillales</taxon>
        <taxon>Enterococcaceae</taxon>
        <taxon>Enterococcus</taxon>
    </lineage>
</organism>
<dbReference type="SUPFAM" id="SSF47413">
    <property type="entry name" value="lambda repressor-like DNA-binding domains"/>
    <property type="match status" value="1"/>
</dbReference>
<dbReference type="EMBL" id="JXKG01000012">
    <property type="protein sequence ID" value="OJG14913.1"/>
    <property type="molecule type" value="Genomic_DNA"/>
</dbReference>
<feature type="domain" description="HTH cro/C1-type" evidence="2">
    <location>
        <begin position="9"/>
        <end position="63"/>
    </location>
</feature>
<dbReference type="Pfam" id="PF01381">
    <property type="entry name" value="HTH_3"/>
    <property type="match status" value="1"/>
</dbReference>
<dbReference type="PANTHER" id="PTHR46558:SF4">
    <property type="entry name" value="DNA-BIDING PHAGE PROTEIN"/>
    <property type="match status" value="1"/>
</dbReference>
<dbReference type="RefSeq" id="WP_071865031.1">
    <property type="nucleotide sequence ID" value="NZ_JBHLVQ010000018.1"/>
</dbReference>
<dbReference type="PROSITE" id="PS50943">
    <property type="entry name" value="HTH_CROC1"/>
    <property type="match status" value="1"/>
</dbReference>